<dbReference type="GO" id="GO:0016491">
    <property type="term" value="F:oxidoreductase activity"/>
    <property type="evidence" value="ECO:0007669"/>
    <property type="project" value="UniProtKB-KW"/>
</dbReference>
<organism evidence="2 3">
    <name type="scientific">Olsenella profusa F0195</name>
    <dbReference type="NCBI Taxonomy" id="1125712"/>
    <lineage>
        <taxon>Bacteria</taxon>
        <taxon>Bacillati</taxon>
        <taxon>Actinomycetota</taxon>
        <taxon>Coriobacteriia</taxon>
        <taxon>Coriobacteriales</taxon>
        <taxon>Atopobiaceae</taxon>
        <taxon>Olsenella</taxon>
    </lineage>
</organism>
<dbReference type="PATRIC" id="fig|1125712.3.peg.1607"/>
<dbReference type="InterPro" id="IPR029039">
    <property type="entry name" value="Flavoprotein-like_sf"/>
</dbReference>
<accession>U2V4R3</accession>
<sequence>MKQIAFVLGSNRQGSFNAQLMTVIKDELAGRADIVDLDAQKLPRMSQDLEWPTPEAVADARKVIEGADGLWIVSPQYNCSYPGYVKDFVDWMSRPVRQGSAATVIKDKKVTLSGIGGRTATAEMRAQLGSLLSFVGADVMGGAEATGEGFSLAPAAWGSGVVELDDGQRARVRRQVSDFLAFIA</sequence>
<reference evidence="2 3" key="1">
    <citation type="submission" date="2013-08" db="EMBL/GenBank/DDBJ databases">
        <authorList>
            <person name="Durkin A.S."/>
            <person name="Haft D.R."/>
            <person name="McCorrison J."/>
            <person name="Torralba M."/>
            <person name="Gillis M."/>
            <person name="Haft D.H."/>
            <person name="Methe B."/>
            <person name="Sutton G."/>
            <person name="Nelson K.E."/>
        </authorList>
    </citation>
    <scope>NUCLEOTIDE SEQUENCE [LARGE SCALE GENOMIC DNA]</scope>
    <source>
        <strain evidence="2 3">F0195</strain>
    </source>
</reference>
<dbReference type="OrthoDB" id="9812295at2"/>
<dbReference type="STRING" id="1125712.HMPREF1316_2264"/>
<dbReference type="Proteomes" id="UP000016638">
    <property type="component" value="Unassembled WGS sequence"/>
</dbReference>
<dbReference type="InterPro" id="IPR050712">
    <property type="entry name" value="NAD(P)H-dep_reductase"/>
</dbReference>
<dbReference type="EC" id="1.7.-.-" evidence="2"/>
<dbReference type="EMBL" id="AWEZ01000056">
    <property type="protein sequence ID" value="ERL07656.1"/>
    <property type="molecule type" value="Genomic_DNA"/>
</dbReference>
<dbReference type="GO" id="GO:0010181">
    <property type="term" value="F:FMN binding"/>
    <property type="evidence" value="ECO:0007669"/>
    <property type="project" value="TreeGrafter"/>
</dbReference>
<feature type="domain" description="NADPH-dependent FMN reductase-like" evidence="1">
    <location>
        <begin position="4"/>
        <end position="144"/>
    </location>
</feature>
<gene>
    <name evidence="2" type="ORF">HMPREF1316_2264</name>
</gene>
<dbReference type="PANTHER" id="PTHR30543">
    <property type="entry name" value="CHROMATE REDUCTASE"/>
    <property type="match status" value="1"/>
</dbReference>
<keyword evidence="3" id="KW-1185">Reference proteome</keyword>
<dbReference type="GO" id="GO:0005829">
    <property type="term" value="C:cytosol"/>
    <property type="evidence" value="ECO:0007669"/>
    <property type="project" value="TreeGrafter"/>
</dbReference>
<dbReference type="eggNOG" id="COG0431">
    <property type="taxonomic scope" value="Bacteria"/>
</dbReference>
<evidence type="ECO:0000259" key="1">
    <source>
        <dbReference type="Pfam" id="PF03358"/>
    </source>
</evidence>
<evidence type="ECO:0000313" key="3">
    <source>
        <dbReference type="Proteomes" id="UP000016638"/>
    </source>
</evidence>
<proteinExistence type="predicted"/>
<dbReference type="RefSeq" id="WP_021726495.1">
    <property type="nucleotide sequence ID" value="NZ_AWEZ01000056.1"/>
</dbReference>
<name>U2V4R3_9ACTN</name>
<dbReference type="SUPFAM" id="SSF52218">
    <property type="entry name" value="Flavoproteins"/>
    <property type="match status" value="1"/>
</dbReference>
<dbReference type="Pfam" id="PF03358">
    <property type="entry name" value="FMN_red"/>
    <property type="match status" value="1"/>
</dbReference>
<evidence type="ECO:0000313" key="2">
    <source>
        <dbReference type="EMBL" id="ERL07656.1"/>
    </source>
</evidence>
<dbReference type="PANTHER" id="PTHR30543:SF21">
    <property type="entry name" value="NAD(P)H-DEPENDENT FMN REDUCTASE LOT6"/>
    <property type="match status" value="1"/>
</dbReference>
<protein>
    <submittedName>
        <fullName evidence="2">Flavin reductase</fullName>
        <ecNumber evidence="2">1.7.-.-</ecNumber>
    </submittedName>
</protein>
<dbReference type="AlphaFoldDB" id="U2V4R3"/>
<dbReference type="InterPro" id="IPR005025">
    <property type="entry name" value="FMN_Rdtase-like_dom"/>
</dbReference>
<keyword evidence="2" id="KW-0560">Oxidoreductase</keyword>
<dbReference type="Gene3D" id="3.40.50.360">
    <property type="match status" value="1"/>
</dbReference>
<comment type="caution">
    <text evidence="2">The sequence shown here is derived from an EMBL/GenBank/DDBJ whole genome shotgun (WGS) entry which is preliminary data.</text>
</comment>